<accession>A0AA36HS47</accession>
<dbReference type="Proteomes" id="UP001178507">
    <property type="component" value="Unassembled WGS sequence"/>
</dbReference>
<sequence>MASESETEDVQKVVAQLVALLVCEQDVSDDPSRHFAWQRREENIDLPHLARRAMAERPRLTTGRLGKLVDEVSRMLRLPQSDCYGLVERALGLAGRPVRRDGEALGAADAAQRFVGDAAQRFVGDAAQRFAARPTVQPLAHSLNSGLATSMSDPWGRSENIGHILVELLTTHPRSAVKAACLGALSKLDLPQLQVHRMIITSLLAAVPGLVPFVEHSKTCDGAVAIELLSCIIRYLQALPINKGRYGLDLQPLTHVVIHQVLLKVLAEPTAFHSPARYWRLAALTLRWLRLVLRGPLPLCASPVLDMLIVRPYSDSDATAADVYRRCASGNATAYAFRCLLCLDSPVFAQVLNLTVLHGRALDGLAKEEEVAYPYMQQCAMYGLDVVRVLLQRDVAFCRLHALHAERAGSVSMQDGPLLAAHKLLLGEFAFVYPPVVTVGCGSSSSSINPFWSRRPQDTADSLDAQASGRQYNPSYLALLSEFVSARAPKVARLALYVFMQCAFRAPDRVLRLLQLESWRLAAISAALHDKVVQPGEEEPVEPAKSEGKDKNSGAHYEETGLPISHSVDVLQQLAEDSVVEAADVSIWARGSSAEGSEAGVSTLRCAADCAVFRAGYLRGFEIPASWLSRGAGAIVGALNDEHRVQLPFAALFNESSRSLTLRFFLLLLGDAASDSSWGPAQQLAQLLLGLDPTSRALPGTVDIDPTRADNPSALDALFLLLENPPALPVWTDNGAPRSSSKALQPHNATQPEIKQAVENHTSYEAALSIVLSLLALPALRDVLLRYMCHVWPSRYKVLSNLLAVPWSSLTTVLRRILLSEAALICQVCSWEMRLVWPAGRPPQLQHVDIAGQQRLDMKMKVSEQLQEVVTGLISPGETGVSAHGAAPFLVATALRLADACDRELGEGALLFRDSMQVQLRASSCPCMAPSAGGLTRSLELQDPFVLLHLSGLSYQLSATAGEGDRSRYKEDLQKLGSHNEYACLAYYTEQACKSLALFAAGALCHLVGRPPAMSGAGDLRAQAAQAHLEALLPAMTTEAPRRLELLSGLATSFLAAMLERSEAPPLAFVRRVYELFSSALLPTASRESRRNLEEAMLLLLQRMLPDPAYEASQGLQPSELDEKDLQDLSKLLTSLMAAAVAEVERSESVALPLMCALVTRVPARQRSKVFSGQLWQHLAEILARTEPAVGTAAGGGGVSGAVGSAAALAAALCQAPEAASAFFEAAGLYAILRPEMMQAKLRLAPAGLHALETTHPAALVSVLQVLVSVLGTLPTHNLVLQSILQWLEKQLQPLLDILQWVTRLPVAMSAEPRNQVLGPTVGTGTGPSAVVSALMARSGGSAGKTGMDAMLLHCRTVEDTDCVDGLGMSRIPTGVSESDGPEGVALCYRCVSLFVELWWLLHAAVAGRLKGGSLNDPFYARLQQLEPVVHPALPSLLMQVASAYVPDQNEMSDGATQLPEAMYPSAPTKLKICSNVLQGWRYDSLTRQIKSFVNQGPQGPRLQVSPFQQVLPSVPSAPVPSDRLALVSQGIVSEARLRSGVLCAVFVHACAALLELRFGEELKATEAKGHELHFKSSGPTFRHLLLIVEVSLHLLCLHMTLLTAAADLEGNQNPTNPVAGIPRLQVVSQYLRLLIDFASASGGSVALTSRLPGRSSPEAGVVSSLVFAASVASTAEKLVAKLQLQQGRL</sequence>
<reference evidence="2" key="1">
    <citation type="submission" date="2023-08" db="EMBL/GenBank/DDBJ databases">
        <authorList>
            <person name="Chen Y."/>
            <person name="Shah S."/>
            <person name="Dougan E. K."/>
            <person name="Thang M."/>
            <person name="Chan C."/>
        </authorList>
    </citation>
    <scope>NUCLEOTIDE SEQUENCE</scope>
</reference>
<evidence type="ECO:0000313" key="3">
    <source>
        <dbReference type="Proteomes" id="UP001178507"/>
    </source>
</evidence>
<comment type="caution">
    <text evidence="2">The sequence shown here is derived from an EMBL/GenBank/DDBJ whole genome shotgun (WGS) entry which is preliminary data.</text>
</comment>
<proteinExistence type="predicted"/>
<feature type="region of interest" description="Disordered" evidence="1">
    <location>
        <begin position="534"/>
        <end position="558"/>
    </location>
</feature>
<organism evidence="2 3">
    <name type="scientific">Effrenium voratum</name>
    <dbReference type="NCBI Taxonomy" id="2562239"/>
    <lineage>
        <taxon>Eukaryota</taxon>
        <taxon>Sar</taxon>
        <taxon>Alveolata</taxon>
        <taxon>Dinophyceae</taxon>
        <taxon>Suessiales</taxon>
        <taxon>Symbiodiniaceae</taxon>
        <taxon>Effrenium</taxon>
    </lineage>
</organism>
<keyword evidence="3" id="KW-1185">Reference proteome</keyword>
<protein>
    <submittedName>
        <fullName evidence="2">Uncharacterized protein</fullName>
    </submittedName>
</protein>
<evidence type="ECO:0000313" key="2">
    <source>
        <dbReference type="EMBL" id="CAJ1374321.1"/>
    </source>
</evidence>
<name>A0AA36HS47_9DINO</name>
<dbReference type="EMBL" id="CAUJNA010000244">
    <property type="protein sequence ID" value="CAJ1374321.1"/>
    <property type="molecule type" value="Genomic_DNA"/>
</dbReference>
<feature type="compositionally biased region" description="Basic and acidic residues" evidence="1">
    <location>
        <begin position="542"/>
        <end position="558"/>
    </location>
</feature>
<evidence type="ECO:0000256" key="1">
    <source>
        <dbReference type="SAM" id="MobiDB-lite"/>
    </source>
</evidence>
<gene>
    <name evidence="2" type="ORF">EVOR1521_LOCUS3898</name>
</gene>